<evidence type="ECO:0000313" key="2">
    <source>
        <dbReference type="Proteomes" id="UP001328107"/>
    </source>
</evidence>
<name>A0AAN5C8P2_9BILA</name>
<dbReference type="Proteomes" id="UP001328107">
    <property type="component" value="Unassembled WGS sequence"/>
</dbReference>
<comment type="caution">
    <text evidence="1">The sequence shown here is derived from an EMBL/GenBank/DDBJ whole genome shotgun (WGS) entry which is preliminary data.</text>
</comment>
<dbReference type="EMBL" id="BTRK01000003">
    <property type="protein sequence ID" value="GMR41838.1"/>
    <property type="molecule type" value="Genomic_DNA"/>
</dbReference>
<proteinExistence type="predicted"/>
<organism evidence="1 2">
    <name type="scientific">Pristionchus mayeri</name>
    <dbReference type="NCBI Taxonomy" id="1317129"/>
    <lineage>
        <taxon>Eukaryota</taxon>
        <taxon>Metazoa</taxon>
        <taxon>Ecdysozoa</taxon>
        <taxon>Nematoda</taxon>
        <taxon>Chromadorea</taxon>
        <taxon>Rhabditida</taxon>
        <taxon>Rhabditina</taxon>
        <taxon>Diplogasteromorpha</taxon>
        <taxon>Diplogasteroidea</taxon>
        <taxon>Neodiplogasteridae</taxon>
        <taxon>Pristionchus</taxon>
    </lineage>
</organism>
<sequence>MEENGDNTDETFHHFVQEPMVHLSSLRLLSANLNVVDSFLPYESAILFIVGKTKETIEENRMLKGELCSLRRAVEDDQSELSMGFSQWKDPDSSPFSSLRRNIFAPIRRLWQLSKKNLRRIRRFRSAEQIFH</sequence>
<dbReference type="AlphaFoldDB" id="A0AAN5C8P2"/>
<accession>A0AAN5C8P2</accession>
<evidence type="ECO:0000313" key="1">
    <source>
        <dbReference type="EMBL" id="GMR41838.1"/>
    </source>
</evidence>
<keyword evidence="2" id="KW-1185">Reference proteome</keyword>
<reference evidence="2" key="1">
    <citation type="submission" date="2022-10" db="EMBL/GenBank/DDBJ databases">
        <title>Genome assembly of Pristionchus species.</title>
        <authorList>
            <person name="Yoshida K."/>
            <person name="Sommer R.J."/>
        </authorList>
    </citation>
    <scope>NUCLEOTIDE SEQUENCE [LARGE SCALE GENOMIC DNA]</scope>
    <source>
        <strain evidence="2">RS5460</strain>
    </source>
</reference>
<gene>
    <name evidence="1" type="ORF">PMAYCL1PPCAC_12033</name>
</gene>
<protein>
    <submittedName>
        <fullName evidence="1">Uncharacterized protein</fullName>
    </submittedName>
</protein>